<dbReference type="GO" id="GO:0005737">
    <property type="term" value="C:cytoplasm"/>
    <property type="evidence" value="ECO:0007669"/>
    <property type="project" value="TreeGrafter"/>
</dbReference>
<dbReference type="Pfam" id="PF02811">
    <property type="entry name" value="PHP"/>
    <property type="match status" value="1"/>
</dbReference>
<keyword evidence="4 8" id="KW-0028">Amino-acid biosynthesis</keyword>
<evidence type="ECO:0000256" key="7">
    <source>
        <dbReference type="ARBA" id="ARBA00049158"/>
    </source>
</evidence>
<name>A0AAE3IGH6_9FIRM</name>
<keyword evidence="5 8" id="KW-0378">Hydrolase</keyword>
<dbReference type="RefSeq" id="WP_022286598.1">
    <property type="nucleotide sequence ID" value="NZ_JAOQJZ010000003.1"/>
</dbReference>
<comment type="pathway">
    <text evidence="1 8">Amino-acid biosynthesis; L-histidine biosynthesis; L-histidine from 5-phospho-alpha-D-ribose 1-diphosphate: step 8/9.</text>
</comment>
<dbReference type="NCBIfam" id="TIGR01856">
    <property type="entry name" value="hisJ_fam"/>
    <property type="match status" value="1"/>
</dbReference>
<dbReference type="InterPro" id="IPR003141">
    <property type="entry name" value="Pol/His_phosphatase_N"/>
</dbReference>
<accession>A0AAE3IGH6</accession>
<evidence type="ECO:0000256" key="8">
    <source>
        <dbReference type="RuleBase" id="RU366003"/>
    </source>
</evidence>
<proteinExistence type="inferred from homology"/>
<keyword evidence="11" id="KW-1185">Reference proteome</keyword>
<dbReference type="Proteomes" id="UP001208131">
    <property type="component" value="Unassembled WGS sequence"/>
</dbReference>
<evidence type="ECO:0000313" key="10">
    <source>
        <dbReference type="EMBL" id="MCU6705204.1"/>
    </source>
</evidence>
<evidence type="ECO:0000256" key="2">
    <source>
        <dbReference type="ARBA" id="ARBA00009152"/>
    </source>
</evidence>
<dbReference type="GO" id="GO:0000105">
    <property type="term" value="P:L-histidine biosynthetic process"/>
    <property type="evidence" value="ECO:0007669"/>
    <property type="project" value="UniProtKB-UniRule"/>
</dbReference>
<evidence type="ECO:0000313" key="11">
    <source>
        <dbReference type="Proteomes" id="UP001208131"/>
    </source>
</evidence>
<protein>
    <recommendedName>
        <fullName evidence="3 8">Histidinol-phosphatase</fullName>
        <shortName evidence="8">HolPase</shortName>
        <ecNumber evidence="3 8">3.1.3.15</ecNumber>
    </recommendedName>
</protein>
<feature type="domain" description="Polymerase/histidinol phosphatase N-terminal" evidence="9">
    <location>
        <begin position="5"/>
        <end position="100"/>
    </location>
</feature>
<dbReference type="SUPFAM" id="SSF89550">
    <property type="entry name" value="PHP domain-like"/>
    <property type="match status" value="1"/>
</dbReference>
<dbReference type="Gene3D" id="3.20.20.140">
    <property type="entry name" value="Metal-dependent hydrolases"/>
    <property type="match status" value="1"/>
</dbReference>
<gene>
    <name evidence="10" type="ORF">OCV57_04590</name>
</gene>
<organism evidence="10 11">
    <name type="scientific">Hominimerdicola aceti</name>
    <dbReference type="NCBI Taxonomy" id="2981726"/>
    <lineage>
        <taxon>Bacteria</taxon>
        <taxon>Bacillati</taxon>
        <taxon>Bacillota</taxon>
        <taxon>Clostridia</taxon>
        <taxon>Eubacteriales</taxon>
        <taxon>Oscillospiraceae</taxon>
        <taxon>Hominimerdicola</taxon>
    </lineage>
</organism>
<dbReference type="SMART" id="SM00481">
    <property type="entry name" value="POLIIIAc"/>
    <property type="match status" value="1"/>
</dbReference>
<evidence type="ECO:0000256" key="4">
    <source>
        <dbReference type="ARBA" id="ARBA00022605"/>
    </source>
</evidence>
<dbReference type="InterPro" id="IPR016195">
    <property type="entry name" value="Pol/histidinol_Pase-like"/>
</dbReference>
<evidence type="ECO:0000256" key="5">
    <source>
        <dbReference type="ARBA" id="ARBA00022801"/>
    </source>
</evidence>
<comment type="similarity">
    <text evidence="2 8">Belongs to the PHP hydrolase family. HisK subfamily.</text>
</comment>
<sequence length="286" mass="32135">MKTLIDMHTHTGFSPDGEGTVEQSLAKAKELGLAAFAITDHCDCNFRYKADHYGDPEALKDGMMYGSGEYAPASIVAQYEASQHLEGLNFLCGIELGQPLQDIEFAEEIASDKRLDFIIGSHHQNKGKDDFYWIEYKNMDLSQIYALLDDYFKEMLEMCKWGKLDVLGHLTYPLRYIQGDCGIQIDLAPYDEIIREIFCTLIQKGKGIEINVSGLRQKYGKPLPDLGYVKLYKALGGEILTIGSDAHCTADIGRDISAGVEMAQAAGFKYLTYFKKHEPKFIKIEI</sequence>
<keyword evidence="6 8" id="KW-0368">Histidine biosynthesis</keyword>
<evidence type="ECO:0000256" key="6">
    <source>
        <dbReference type="ARBA" id="ARBA00023102"/>
    </source>
</evidence>
<dbReference type="EC" id="3.1.3.15" evidence="3 8"/>
<dbReference type="InterPro" id="IPR004013">
    <property type="entry name" value="PHP_dom"/>
</dbReference>
<dbReference type="InterPro" id="IPR010140">
    <property type="entry name" value="Histidinol_P_phosphatase_HisJ"/>
</dbReference>
<evidence type="ECO:0000256" key="3">
    <source>
        <dbReference type="ARBA" id="ARBA00013085"/>
    </source>
</evidence>
<dbReference type="AlphaFoldDB" id="A0AAE3IGH6"/>
<evidence type="ECO:0000259" key="9">
    <source>
        <dbReference type="SMART" id="SM00481"/>
    </source>
</evidence>
<reference evidence="10 11" key="1">
    <citation type="journal article" date="2021" name="ISME Commun">
        <title>Automated analysis of genomic sequences facilitates high-throughput and comprehensive description of bacteria.</title>
        <authorList>
            <person name="Hitch T.C.A."/>
        </authorList>
    </citation>
    <scope>NUCLEOTIDE SEQUENCE [LARGE SCALE GENOMIC DNA]</scope>
    <source>
        <strain evidence="10 11">Sanger_31</strain>
    </source>
</reference>
<dbReference type="PANTHER" id="PTHR21039:SF0">
    <property type="entry name" value="HISTIDINOL-PHOSPHATASE"/>
    <property type="match status" value="1"/>
</dbReference>
<evidence type="ECO:0000256" key="1">
    <source>
        <dbReference type="ARBA" id="ARBA00004970"/>
    </source>
</evidence>
<comment type="catalytic activity">
    <reaction evidence="7 8">
        <text>L-histidinol phosphate + H2O = L-histidinol + phosphate</text>
        <dbReference type="Rhea" id="RHEA:14465"/>
        <dbReference type="ChEBI" id="CHEBI:15377"/>
        <dbReference type="ChEBI" id="CHEBI:43474"/>
        <dbReference type="ChEBI" id="CHEBI:57699"/>
        <dbReference type="ChEBI" id="CHEBI:57980"/>
        <dbReference type="EC" id="3.1.3.15"/>
    </reaction>
</comment>
<dbReference type="EMBL" id="JAOQJZ010000003">
    <property type="protein sequence ID" value="MCU6705204.1"/>
    <property type="molecule type" value="Genomic_DNA"/>
</dbReference>
<comment type="caution">
    <text evidence="10">The sequence shown here is derived from an EMBL/GenBank/DDBJ whole genome shotgun (WGS) entry which is preliminary data.</text>
</comment>
<dbReference type="PANTHER" id="PTHR21039">
    <property type="entry name" value="HISTIDINOL PHOSPHATASE-RELATED"/>
    <property type="match status" value="1"/>
</dbReference>
<dbReference type="GO" id="GO:0004401">
    <property type="term" value="F:histidinol-phosphatase activity"/>
    <property type="evidence" value="ECO:0007669"/>
    <property type="project" value="UniProtKB-UniRule"/>
</dbReference>